<name>A0A8B8I3Z2_VANTA</name>
<dbReference type="AlphaFoldDB" id="A0A8B8I3Z2"/>
<reference evidence="2" key="2">
    <citation type="submission" date="2025-08" db="UniProtKB">
        <authorList>
            <consortium name="RefSeq"/>
        </authorList>
    </citation>
    <scope>IDENTIFICATION</scope>
    <source>
        <tissue evidence="2">Whole body</tissue>
    </source>
</reference>
<gene>
    <name evidence="2" type="primary">LOC113397602</name>
</gene>
<evidence type="ECO:0000313" key="1">
    <source>
        <dbReference type="Proteomes" id="UP001652626"/>
    </source>
</evidence>
<dbReference type="OrthoDB" id="7466836at2759"/>
<accession>A0A8B8I3Z2</accession>
<organism evidence="1 2">
    <name type="scientific">Vanessa tameamea</name>
    <name type="common">Kamehameha butterfly</name>
    <dbReference type="NCBI Taxonomy" id="334116"/>
    <lineage>
        <taxon>Eukaryota</taxon>
        <taxon>Metazoa</taxon>
        <taxon>Ecdysozoa</taxon>
        <taxon>Arthropoda</taxon>
        <taxon>Hexapoda</taxon>
        <taxon>Insecta</taxon>
        <taxon>Pterygota</taxon>
        <taxon>Neoptera</taxon>
        <taxon>Endopterygota</taxon>
        <taxon>Lepidoptera</taxon>
        <taxon>Glossata</taxon>
        <taxon>Ditrysia</taxon>
        <taxon>Papilionoidea</taxon>
        <taxon>Nymphalidae</taxon>
        <taxon>Nymphalinae</taxon>
        <taxon>Vanessa</taxon>
    </lineage>
</organism>
<dbReference type="Proteomes" id="UP001652626">
    <property type="component" value="Chromosome 3"/>
</dbReference>
<keyword evidence="1" id="KW-1185">Reference proteome</keyword>
<reference evidence="1" key="1">
    <citation type="submission" date="2025-05" db="UniProtKB">
        <authorList>
            <consortium name="RefSeq"/>
        </authorList>
    </citation>
    <scope>NUCLEOTIDE SEQUENCE [LARGE SCALE GENOMIC DNA]</scope>
</reference>
<dbReference type="GeneID" id="113397602"/>
<evidence type="ECO:0000313" key="2">
    <source>
        <dbReference type="RefSeq" id="XP_026491803.2"/>
    </source>
</evidence>
<dbReference type="RefSeq" id="XP_026491803.2">
    <property type="nucleotide sequence ID" value="XM_026636018.2"/>
</dbReference>
<proteinExistence type="predicted"/>
<sequence length="647" mass="75937">MEYHNINNTLYDAQRVTSTYAEIFFDKNSLSEIHDEEPSEEELLVQNVDQKDEWKSPSDLLVGIIKLIPPFTSKITRGKTHEGILDIGNEVLEKERAQFLKLLETLVHDNDASWENILEHEKQEVVKKVKTIFQNIYKYKSDIMKHEITMFYELSLQDLEKHLHREIQTKIQTAYANIISDLNIEIQNKLLKERKKLENILKKRFTIEVQKLKKYYSLLLHNEVHRNKILILQAVQERNFAIQAFYKQVEAERITSTMYIMSLERKKCKIRKILLQNLQSDEVLSKSKILEKKAQVIEDFKRKYVGISDINKHWEQKIKKILHLFLKFISFSLKILPEQTTFLLDLKKMMMLQIIELKRNPVMCTTILKSDDIDSNVFHFKQPEQEITVCEKKPFVVIGDLSDPIPKAYGSRETLPSDVDLPYFRVGRQYVYAKCHGYEGIKSYLESQKCKCRTPRESSPPKKLNEVKLPSKTTCESIDKESSLESLLLDDFARLEDCPARKCTNWIKTNSFPNLANYLDYTKENYERVTTILSPVSKTEISPHFINPKDIAYKELPFSATKERHHSVGTQYSSTDDLSLPKNSCHCVKNILEQEMQINFNCNRTVQTSNQELKEVLAKRKKSLERLIDKNPNVLKIFTDECFDYKQ</sequence>
<dbReference type="OMA" id="HENDECW"/>
<protein>
    <submittedName>
        <fullName evidence="2">Uncharacterized protein LOC113397602</fullName>
    </submittedName>
</protein>